<evidence type="ECO:0000256" key="2">
    <source>
        <dbReference type="SAM" id="Phobius"/>
    </source>
</evidence>
<name>A0A2A9ESU2_9MICO</name>
<keyword evidence="2" id="KW-1133">Transmembrane helix</keyword>
<keyword evidence="2" id="KW-0812">Transmembrane</keyword>
<feature type="region of interest" description="Disordered" evidence="1">
    <location>
        <begin position="267"/>
        <end position="295"/>
    </location>
</feature>
<sequence>MTARRTMTLLCRGEVIVPAVSLTVVALIVATLTWWAPAWVQAQAEERDRAVAHLRTWRPDPWTITAADVPQGGVVPVEDDWLRTGWPGDPTVLDPGRVPGLRAVLANRQSARDADALEGGVQGVRSGPVDVFSRTVVLPADQGYSPLRAGELFDRLSHGVRDALATAPDGGRPGYVDLGTLAGPVLTPAHCEQDECPAPRGDGPDDPPVVTLTGVEVLPSWIEPRRVTTAVTWVEDVVVIVATVSPVGAEVPAELDAEHLLDVLAQKVRDDPPPPSPDEIEQAAVSPRQAPGGAR</sequence>
<accession>A0A2A9ESU2</accession>
<dbReference type="OrthoDB" id="9794241at2"/>
<reference evidence="3 4" key="1">
    <citation type="submission" date="2017-10" db="EMBL/GenBank/DDBJ databases">
        <title>Sequencing the genomes of 1000 actinobacteria strains.</title>
        <authorList>
            <person name="Klenk H.-P."/>
        </authorList>
    </citation>
    <scope>NUCLEOTIDE SEQUENCE [LARGE SCALE GENOMIC DNA]</scope>
    <source>
        <strain evidence="3 4">DSM 21863</strain>
    </source>
</reference>
<protein>
    <submittedName>
        <fullName evidence="3">Uncharacterized protein</fullName>
    </submittedName>
</protein>
<evidence type="ECO:0000256" key="1">
    <source>
        <dbReference type="SAM" id="MobiDB-lite"/>
    </source>
</evidence>
<keyword evidence="4" id="KW-1185">Reference proteome</keyword>
<organism evidence="3 4">
    <name type="scientific">Isoptericola jiangsuensis</name>
    <dbReference type="NCBI Taxonomy" id="548579"/>
    <lineage>
        <taxon>Bacteria</taxon>
        <taxon>Bacillati</taxon>
        <taxon>Actinomycetota</taxon>
        <taxon>Actinomycetes</taxon>
        <taxon>Micrococcales</taxon>
        <taxon>Promicromonosporaceae</taxon>
        <taxon>Isoptericola</taxon>
    </lineage>
</organism>
<dbReference type="RefSeq" id="WP_098462204.1">
    <property type="nucleotide sequence ID" value="NZ_PDJJ01000001.1"/>
</dbReference>
<keyword evidence="2" id="KW-0472">Membrane</keyword>
<evidence type="ECO:0000313" key="4">
    <source>
        <dbReference type="Proteomes" id="UP000224130"/>
    </source>
</evidence>
<evidence type="ECO:0000313" key="3">
    <source>
        <dbReference type="EMBL" id="PFG41636.1"/>
    </source>
</evidence>
<dbReference type="Proteomes" id="UP000224130">
    <property type="component" value="Unassembled WGS sequence"/>
</dbReference>
<comment type="caution">
    <text evidence="3">The sequence shown here is derived from an EMBL/GenBank/DDBJ whole genome shotgun (WGS) entry which is preliminary data.</text>
</comment>
<dbReference type="EMBL" id="PDJJ01000001">
    <property type="protein sequence ID" value="PFG41636.1"/>
    <property type="molecule type" value="Genomic_DNA"/>
</dbReference>
<feature type="transmembrane region" description="Helical" evidence="2">
    <location>
        <begin position="15"/>
        <end position="36"/>
    </location>
</feature>
<proteinExistence type="predicted"/>
<dbReference type="AlphaFoldDB" id="A0A2A9ESU2"/>
<gene>
    <name evidence="3" type="ORF">ATJ88_0278</name>
</gene>